<keyword evidence="1" id="KW-0472">Membrane</keyword>
<proteinExistence type="predicted"/>
<evidence type="ECO:0000313" key="4">
    <source>
        <dbReference type="EMBL" id="AIE38447.1"/>
    </source>
</evidence>
<evidence type="ECO:0000256" key="1">
    <source>
        <dbReference type="SAM" id="Phobius"/>
    </source>
</evidence>
<feature type="transmembrane region" description="Helical" evidence="1">
    <location>
        <begin position="63"/>
        <end position="81"/>
    </location>
</feature>
<protein>
    <submittedName>
        <fullName evidence="10">Uncharacterized protein</fullName>
    </submittedName>
</protein>
<evidence type="ECO:0000313" key="10">
    <source>
        <dbReference type="EMBL" id="AIE38705.1"/>
    </source>
</evidence>
<evidence type="ECO:0000313" key="3">
    <source>
        <dbReference type="EMBL" id="AIE38404.1"/>
    </source>
</evidence>
<dbReference type="EMBL" id="KF594186">
    <property type="protein sequence ID" value="AIE38447.1"/>
    <property type="molecule type" value="Genomic_DNA"/>
</dbReference>
<dbReference type="EMBL" id="KF594185">
    <property type="protein sequence ID" value="AIE38404.1"/>
    <property type="molecule type" value="Genomic_DNA"/>
</dbReference>
<evidence type="ECO:0000313" key="11">
    <source>
        <dbReference type="EMBL" id="AIE38748.1"/>
    </source>
</evidence>
<feature type="transmembrane region" description="Helical" evidence="1">
    <location>
        <begin position="36"/>
        <end position="57"/>
    </location>
</feature>
<evidence type="ECO:0000313" key="7">
    <source>
        <dbReference type="EMBL" id="AIE38576.1"/>
    </source>
</evidence>
<name>A0A075EHX4_9CAUD</name>
<reference evidence="10" key="1">
    <citation type="journal article" date="2014" name="ISME J.">
        <title>Human oral viruses are personal, persistent and gender-consistent.</title>
        <authorList>
            <person name="Abeles S.R."/>
            <person name="Robles-Sikisaka R."/>
            <person name="Ly M."/>
            <person name="Lum A.G."/>
            <person name="Salzman J."/>
            <person name="Boehm T.K."/>
            <person name="Pride D.T."/>
        </authorList>
    </citation>
    <scope>NUCLEOTIDE SEQUENCE</scope>
    <source>
        <strain evidence="9">Day14AM</strain>
        <strain evidence="2">Day1AM</strain>
        <strain evidence="3">Day1Noon</strain>
        <strain evidence="4">Day1PM</strain>
        <strain evidence="5">Day2AM</strain>
        <strain evidence="10">Day30AM</strain>
        <strain evidence="11">Day30Noon</strain>
        <strain evidence="6">Day4AM</strain>
        <strain evidence="12">Day60AM</strain>
        <strain evidence="7">Day7AM</strain>
        <strain evidence="8">Day7Noon</strain>
    </source>
</reference>
<evidence type="ECO:0000313" key="5">
    <source>
        <dbReference type="EMBL" id="AIE38490.1"/>
    </source>
</evidence>
<dbReference type="EMBL" id="KF594188">
    <property type="protein sequence ID" value="AIE38533.1"/>
    <property type="molecule type" value="Genomic_DNA"/>
</dbReference>
<dbReference type="EMBL" id="KF594184">
    <property type="protein sequence ID" value="AIE38361.1"/>
    <property type="molecule type" value="Genomic_DNA"/>
</dbReference>
<dbReference type="EMBL" id="KF594194">
    <property type="protein sequence ID" value="AIE38791.1"/>
    <property type="molecule type" value="Genomic_DNA"/>
</dbReference>
<dbReference type="EMBL" id="KF594190">
    <property type="protein sequence ID" value="AIE38619.1"/>
    <property type="molecule type" value="Genomic_DNA"/>
</dbReference>
<evidence type="ECO:0000313" key="9">
    <source>
        <dbReference type="EMBL" id="AIE38662.1"/>
    </source>
</evidence>
<sequence length="88" mass="9658">MAGSPKRARCPFPQWIHSRSTETGGRPMNDDEEMTVVYGLTSIFLSIFIFLLILAGLGSLPVWVIFAGLIVINAILIAGIVNDIRNNK</sequence>
<dbReference type="EMBL" id="KF594187">
    <property type="protein sequence ID" value="AIE38490.1"/>
    <property type="molecule type" value="Genomic_DNA"/>
</dbReference>
<accession>A0A075EHX4</accession>
<evidence type="ECO:0000313" key="12">
    <source>
        <dbReference type="EMBL" id="AIE38791.1"/>
    </source>
</evidence>
<organism evidence="10">
    <name type="scientific">Siphovirus contig89</name>
    <dbReference type="NCBI Taxonomy" id="1518022"/>
    <lineage>
        <taxon>Viruses</taxon>
        <taxon>Duplodnaviria</taxon>
        <taxon>Heunggongvirae</taxon>
        <taxon>Uroviricota</taxon>
        <taxon>Caudoviricetes</taxon>
    </lineage>
</organism>
<dbReference type="EMBL" id="KF594191">
    <property type="protein sequence ID" value="AIE38662.1"/>
    <property type="molecule type" value="Genomic_DNA"/>
</dbReference>
<evidence type="ECO:0000313" key="6">
    <source>
        <dbReference type="EMBL" id="AIE38533.1"/>
    </source>
</evidence>
<dbReference type="EMBL" id="KF594189">
    <property type="protein sequence ID" value="AIE38576.1"/>
    <property type="molecule type" value="Genomic_DNA"/>
</dbReference>
<keyword evidence="1" id="KW-0812">Transmembrane</keyword>
<dbReference type="EMBL" id="KF594193">
    <property type="protein sequence ID" value="AIE38748.1"/>
    <property type="molecule type" value="Genomic_DNA"/>
</dbReference>
<evidence type="ECO:0000313" key="8">
    <source>
        <dbReference type="EMBL" id="AIE38619.1"/>
    </source>
</evidence>
<dbReference type="EMBL" id="KF594192">
    <property type="protein sequence ID" value="AIE38705.1"/>
    <property type="molecule type" value="Genomic_DNA"/>
</dbReference>
<keyword evidence="1" id="KW-1133">Transmembrane helix</keyword>
<evidence type="ECO:0000313" key="2">
    <source>
        <dbReference type="EMBL" id="AIE38361.1"/>
    </source>
</evidence>